<evidence type="ECO:0000256" key="5">
    <source>
        <dbReference type="ARBA" id="ARBA00023136"/>
    </source>
</evidence>
<accession>A0A2G9C3I2</accession>
<keyword evidence="3 6" id="KW-0812">Transmembrane</keyword>
<keyword evidence="8" id="KW-1185">Reference proteome</keyword>
<evidence type="ECO:0000256" key="1">
    <source>
        <dbReference type="ARBA" id="ARBA00004141"/>
    </source>
</evidence>
<feature type="transmembrane region" description="Helical" evidence="6">
    <location>
        <begin position="452"/>
        <end position="471"/>
    </location>
</feature>
<dbReference type="PANTHER" id="PTHR31645">
    <property type="entry name" value="OLIGOPEPTIDE TRANSPORTER YGL114W-RELATED"/>
    <property type="match status" value="1"/>
</dbReference>
<dbReference type="Proteomes" id="UP000231501">
    <property type="component" value="Unassembled WGS sequence"/>
</dbReference>
<reference evidence="7 8" key="1">
    <citation type="submission" date="2017-11" db="EMBL/GenBank/DDBJ databases">
        <title>Draft genome sequence of Mitsuaria sp. HWN-4.</title>
        <authorList>
            <person name="Gundlapally S.R."/>
        </authorList>
    </citation>
    <scope>NUCLEOTIDE SEQUENCE [LARGE SCALE GENOMIC DNA]</scope>
    <source>
        <strain evidence="7 8">HWN-4</strain>
    </source>
</reference>
<dbReference type="EMBL" id="PEOG01000090">
    <property type="protein sequence ID" value="PIM50922.1"/>
    <property type="molecule type" value="Genomic_DNA"/>
</dbReference>
<comment type="caution">
    <text evidence="7">The sequence shown here is derived from an EMBL/GenBank/DDBJ whole genome shotgun (WGS) entry which is preliminary data.</text>
</comment>
<evidence type="ECO:0000313" key="8">
    <source>
        <dbReference type="Proteomes" id="UP000231501"/>
    </source>
</evidence>
<evidence type="ECO:0000256" key="4">
    <source>
        <dbReference type="ARBA" id="ARBA00022989"/>
    </source>
</evidence>
<feature type="transmembrane region" description="Helical" evidence="6">
    <location>
        <begin position="684"/>
        <end position="706"/>
    </location>
</feature>
<organism evidence="7 8">
    <name type="scientific">Roseateles chitinivorans</name>
    <dbReference type="NCBI Taxonomy" id="2917965"/>
    <lineage>
        <taxon>Bacteria</taxon>
        <taxon>Pseudomonadati</taxon>
        <taxon>Pseudomonadota</taxon>
        <taxon>Betaproteobacteria</taxon>
        <taxon>Burkholderiales</taxon>
        <taxon>Sphaerotilaceae</taxon>
        <taxon>Roseateles</taxon>
    </lineage>
</organism>
<dbReference type="InterPro" id="IPR045035">
    <property type="entry name" value="YSL-like"/>
</dbReference>
<sequence length="707" mass="75989">MRALVSARCQAGTMRAVFLFQNSVLPGHEPGAGRGNGQTRKRIEHSMALQHLTDEQVQTWSRAQKDEWWFKNVFRGDMAQLSLRSGFTGFMLGGILAATSLYIGGKTGISVGVGLTSVILAFAMFRIFATLGWAKDYTILENNCTQSIATAAGYVVSPLFSSLAAYMLFVDHIVPWWQMMIWMIVIAVLGVLVAFPMKRRFINEDQLPFPEGRACGVVLDSLYTGEGGEGMYKAKLLAKVAAGAATYQALISDGWMKLLQFKILRMDKWAGMTEPWTFHERLDQYYYGMAAKAEIWIPKILGTDIRALGLRLTLDAAMLGVGGLMGIAVATSCLLGAFVNFVVLAPIMIQAGDIVQRVAPNGAPIPISRAEIVNQWSMWWGVAMMVAGSLTTLLAKPDLFVAVFKSFRRKPGQAGGGSDLLKDIEVPLWISFVGVPVMGVLTAYIAHLFFGVPMVMALISLPLILVLTVICTNSMALTSWTPTGALSKITQFTMGAIDRTNPASNLIPAGMTSEISSNAANLLSDIKPGYMLGGKPRHQAIGHVIGVVAGVLFCVPLFFLLFVPKNAEGVRSTSTIISEQFSMPAAVQWRGVAEIIANGLHSLPASALITMAVAAICAVAIELIKMATKGKFPLSSVAIGLGVVLPPESTFAMWVGAMIFFVMGKVYKTPGTAGWKRWVDGCEPICAGLISGAALMGIGNAIVNVLI</sequence>
<feature type="transmembrane region" description="Helical" evidence="6">
    <location>
        <begin position="109"/>
        <end position="128"/>
    </location>
</feature>
<feature type="transmembrane region" description="Helical" evidence="6">
    <location>
        <begin position="81"/>
        <end position="103"/>
    </location>
</feature>
<evidence type="ECO:0000256" key="2">
    <source>
        <dbReference type="ARBA" id="ARBA00022448"/>
    </source>
</evidence>
<keyword evidence="4 6" id="KW-1133">Transmembrane helix</keyword>
<feature type="transmembrane region" description="Helical" evidence="6">
    <location>
        <begin position="148"/>
        <end position="169"/>
    </location>
</feature>
<comment type="subcellular location">
    <subcellularLocation>
        <location evidence="1">Membrane</location>
        <topology evidence="1">Multi-pass membrane protein</topology>
    </subcellularLocation>
</comment>
<feature type="transmembrane region" description="Helical" evidence="6">
    <location>
        <begin position="636"/>
        <end position="664"/>
    </location>
</feature>
<dbReference type="GO" id="GO:0016020">
    <property type="term" value="C:membrane"/>
    <property type="evidence" value="ECO:0007669"/>
    <property type="project" value="UniProtKB-SubCell"/>
</dbReference>
<evidence type="ECO:0000256" key="3">
    <source>
        <dbReference type="ARBA" id="ARBA00022692"/>
    </source>
</evidence>
<feature type="transmembrane region" description="Helical" evidence="6">
    <location>
        <begin position="175"/>
        <end position="195"/>
    </location>
</feature>
<gene>
    <name evidence="7" type="ORF">CS062_22505</name>
</gene>
<feature type="transmembrane region" description="Helical" evidence="6">
    <location>
        <begin position="426"/>
        <end position="446"/>
    </location>
</feature>
<feature type="transmembrane region" description="Helical" evidence="6">
    <location>
        <begin position="316"/>
        <end position="349"/>
    </location>
</feature>
<name>A0A2G9C3I2_9BURK</name>
<dbReference type="GO" id="GO:0035673">
    <property type="term" value="F:oligopeptide transmembrane transporter activity"/>
    <property type="evidence" value="ECO:0007669"/>
    <property type="project" value="InterPro"/>
</dbReference>
<dbReference type="Pfam" id="PF03169">
    <property type="entry name" value="OPT"/>
    <property type="match status" value="1"/>
</dbReference>
<dbReference type="InterPro" id="IPR004813">
    <property type="entry name" value="OPT"/>
</dbReference>
<keyword evidence="2" id="KW-0813">Transport</keyword>
<feature type="transmembrane region" description="Helical" evidence="6">
    <location>
        <begin position="540"/>
        <end position="563"/>
    </location>
</feature>
<evidence type="ECO:0000256" key="6">
    <source>
        <dbReference type="SAM" id="Phobius"/>
    </source>
</evidence>
<protein>
    <recommendedName>
        <fullName evidence="9">OPT family oligopeptide transporter</fullName>
    </recommendedName>
</protein>
<evidence type="ECO:0008006" key="9">
    <source>
        <dbReference type="Google" id="ProtNLM"/>
    </source>
</evidence>
<proteinExistence type="predicted"/>
<evidence type="ECO:0000313" key="7">
    <source>
        <dbReference type="EMBL" id="PIM50922.1"/>
    </source>
</evidence>
<keyword evidence="5 6" id="KW-0472">Membrane</keyword>
<feature type="transmembrane region" description="Helical" evidence="6">
    <location>
        <begin position="378"/>
        <end position="405"/>
    </location>
</feature>
<dbReference type="AlphaFoldDB" id="A0A2G9C3I2"/>
<feature type="transmembrane region" description="Helical" evidence="6">
    <location>
        <begin position="605"/>
        <end position="624"/>
    </location>
</feature>
<dbReference type="PANTHER" id="PTHR31645:SF0">
    <property type="entry name" value="OLIGOPEPTIDE TRANSPORTER YGL114W-RELATED"/>
    <property type="match status" value="1"/>
</dbReference>